<name>A0A9P1FPA8_9DINO</name>
<dbReference type="PANTHER" id="PTHR31983">
    <property type="entry name" value="ENDO-1,3(4)-BETA-GLUCANASE 1"/>
    <property type="match status" value="1"/>
</dbReference>
<dbReference type="GO" id="GO:0071555">
    <property type="term" value="P:cell wall organization"/>
    <property type="evidence" value="ECO:0007669"/>
    <property type="project" value="UniProtKB-KW"/>
</dbReference>
<feature type="signal peptide" evidence="9">
    <location>
        <begin position="1"/>
        <end position="18"/>
    </location>
</feature>
<dbReference type="GO" id="GO:0042973">
    <property type="term" value="F:glucan endo-1,3-beta-D-glucosidase activity"/>
    <property type="evidence" value="ECO:0007669"/>
    <property type="project" value="UniProtKB-EC"/>
</dbReference>
<dbReference type="GO" id="GO:0052861">
    <property type="term" value="F:endo-1,3(4)-beta-glucanase activity"/>
    <property type="evidence" value="ECO:0007669"/>
    <property type="project" value="InterPro"/>
</dbReference>
<dbReference type="InterPro" id="IPR005200">
    <property type="entry name" value="Endo-beta-glucanase"/>
</dbReference>
<keyword evidence="7" id="KW-0961">Cell wall biogenesis/degradation</keyword>
<evidence type="ECO:0000256" key="7">
    <source>
        <dbReference type="ARBA" id="ARBA00023316"/>
    </source>
</evidence>
<dbReference type="Pfam" id="PF00754">
    <property type="entry name" value="F5_F8_type_C"/>
    <property type="match status" value="4"/>
</dbReference>
<dbReference type="EMBL" id="CAMXCT010000800">
    <property type="protein sequence ID" value="CAI3983403.1"/>
    <property type="molecule type" value="Genomic_DNA"/>
</dbReference>
<feature type="domain" description="F5/8 type C" evidence="10">
    <location>
        <begin position="1237"/>
        <end position="1325"/>
    </location>
</feature>
<dbReference type="EMBL" id="CAMXCT020000800">
    <property type="protein sequence ID" value="CAL1136778.1"/>
    <property type="molecule type" value="Genomic_DNA"/>
</dbReference>
<evidence type="ECO:0000256" key="8">
    <source>
        <dbReference type="ARBA" id="ARBA00023326"/>
    </source>
</evidence>
<dbReference type="PANTHER" id="PTHR31983:SF0">
    <property type="entry name" value="GLUCAN ENDO-1,3-BETA-D-GLUCOSIDASE 2"/>
    <property type="match status" value="1"/>
</dbReference>
<accession>A0A9P1FPA8</accession>
<sequence>MTAVRFLVFFLEVPFAAGESLLQPLAVEQPDASMFPLPQQARHLPPFGTEVQGAKATNKFWANWVVEEGRELSIHPMPYVLRYESSTGAPNMKVSRASSDARVVQYGDSETNGADKIRYYFSPFVSEFGLSAVESASQEGQIIVKEGLFGVHAEVRGPSGTQRRILFPIYSGMTYVSGFYTGFTPKISSDRALLVIERVSNGIWRLLNNGGKEFRVYAIDALGAFADASFDFHPDGRMTKAFEGWIRLAEVQAPEDREILDFHAAAVLVDWQLEVEQDGIIKYSFTKQAAVPKQVLHFAYAHHQKLLAGNAQVVTELTPLAPPTKGLMKGIAGDMWQLQVNVSEARSLGFLPASEPDASKAEDLKEKAYGTLQFFLHSDQWRQAMFKGSYYFSGKGFQKVAYTCLMLEKYYGREHSHTQSCANLLLRGFQCLYAPGPAPECNGAPIDLYYDSAWHGVASREGFTDTGCRTADFGNACYNDHHYHFSYFVVSAAVLVKLKPEFAQNTPFVSFVDTLIRDTANPSVQDSHFPQFRSFDWFDLHSWSRGVIPSADGKDQESTSEELNLLYGIHLWGMVLQREPLQELGSTMLTLCALTIREFFLMTDDNPHHPEDFVTNHVTGIFFQNKVDYATWFGWRYDFIHGIQMLPVSPALLMIRTPEFCRQEWDNVLSRLPLSPTDPWTSLLVTGTLSIIEPQEAYSRLSAMLPEHMDDGLTWAWALYWTASLEAANGGGPSPSTSLASSTGSTEAPEENLALYRLAVASSDLSADFAAARAVDGLFVTRWSPVSTEQNPWISVDLGEVHALSHVVLLWGEFYPTSYVLQGATEADAWSNLAVVAGSSELLRSDLPRPSFARWVRVVIQGSGDLRLWEFQVFEDTETPVTSASTTASTTSTSTVATVATTEVGTTLSGVVTTQPETTVVTSTVGPSTTPFYGPNLAFQKPVLSSSFRSATEHAYKAVDGDVESQWASVSLNDQWLWVDLLGLYAVNRVVLLFGDVPQQFVLQSAPDGIKWSDLATVNGATGFVSTEFQPAVLTQWLRVVCQTSCSIRELTIHGDVPGATTATTATTSSPLTTTAAVSTTEGTTSTTGPVNRVNLAELKPVLASSQRLATEHVSRMVDASLSTQWASATGDVAPWAWVDLLGVYNVVEVATHWAEDVGDYEVQTSRNAVEWTTVAHGAGLSGQSVRTIFPENTAATQWIRIVCLSFASTCAIKELHVYDVAGPTGPGTTATTAASTTAPSSTAVPGENVALNKPVLASSSVLPNEYASRAVDGVASTQWSSGAGDQWIWVDLLGKYTLNHVVLMWGSQLPNSFNLETSFNAVDWDSAVLQQLPTAGAQQVALGGTAQWLRVYCTGGCSIQELQVYGTPVNRRLEQEVSAPILV</sequence>
<dbReference type="Gene3D" id="1.20.5.420">
    <property type="entry name" value="Immunoglobulin FC, subunit C"/>
    <property type="match status" value="1"/>
</dbReference>
<dbReference type="Pfam" id="PF03639">
    <property type="entry name" value="Glyco_hydro_81"/>
    <property type="match status" value="1"/>
</dbReference>
<reference evidence="12 13" key="2">
    <citation type="submission" date="2024-05" db="EMBL/GenBank/DDBJ databases">
        <authorList>
            <person name="Chen Y."/>
            <person name="Shah S."/>
            <person name="Dougan E. K."/>
            <person name="Thang M."/>
            <person name="Chan C."/>
        </authorList>
    </citation>
    <scope>NUCLEOTIDE SEQUENCE [LARGE SCALE GENOMIC DNA]</scope>
</reference>
<dbReference type="OrthoDB" id="4473401at2759"/>
<reference evidence="11" key="1">
    <citation type="submission" date="2022-10" db="EMBL/GenBank/DDBJ databases">
        <authorList>
            <person name="Chen Y."/>
            <person name="Dougan E. K."/>
            <person name="Chan C."/>
            <person name="Rhodes N."/>
            <person name="Thang M."/>
        </authorList>
    </citation>
    <scope>NUCLEOTIDE SEQUENCE</scope>
</reference>
<dbReference type="Gene3D" id="1.10.287.1170">
    <property type="entry name" value="glycoside hydrolase family 81 endo-[beta] glucanase"/>
    <property type="match status" value="1"/>
</dbReference>
<dbReference type="Gene3D" id="2.70.98.30">
    <property type="entry name" value="Golgi alpha-mannosidase II, domain 4"/>
    <property type="match status" value="1"/>
</dbReference>
<organism evidence="11">
    <name type="scientific">Cladocopium goreaui</name>
    <dbReference type="NCBI Taxonomy" id="2562237"/>
    <lineage>
        <taxon>Eukaryota</taxon>
        <taxon>Sar</taxon>
        <taxon>Alveolata</taxon>
        <taxon>Dinophyceae</taxon>
        <taxon>Suessiales</taxon>
        <taxon>Symbiodiniaceae</taxon>
        <taxon>Cladocopium</taxon>
    </lineage>
</organism>
<dbReference type="PROSITE" id="PS50022">
    <property type="entry name" value="FA58C_3"/>
    <property type="match status" value="4"/>
</dbReference>
<keyword evidence="13" id="KW-1185">Reference proteome</keyword>
<evidence type="ECO:0000256" key="2">
    <source>
        <dbReference type="ARBA" id="ARBA00010730"/>
    </source>
</evidence>
<evidence type="ECO:0000256" key="9">
    <source>
        <dbReference type="SAM" id="SignalP"/>
    </source>
</evidence>
<dbReference type="InterPro" id="IPR040720">
    <property type="entry name" value="GH81_C"/>
</dbReference>
<dbReference type="InterPro" id="IPR040451">
    <property type="entry name" value="GH81_N"/>
</dbReference>
<evidence type="ECO:0000256" key="4">
    <source>
        <dbReference type="ARBA" id="ARBA00022801"/>
    </source>
</evidence>
<dbReference type="Gene3D" id="2.60.120.260">
    <property type="entry name" value="Galactose-binding domain-like"/>
    <property type="match status" value="4"/>
</dbReference>
<evidence type="ECO:0000313" key="11">
    <source>
        <dbReference type="EMBL" id="CAI3983403.1"/>
    </source>
</evidence>
<keyword evidence="6" id="KW-0326">Glycosidase</keyword>
<evidence type="ECO:0000259" key="10">
    <source>
        <dbReference type="PROSITE" id="PS50022"/>
    </source>
</evidence>
<dbReference type="PROSITE" id="PS52008">
    <property type="entry name" value="GH81"/>
    <property type="match status" value="1"/>
</dbReference>
<evidence type="ECO:0000256" key="3">
    <source>
        <dbReference type="ARBA" id="ARBA00012780"/>
    </source>
</evidence>
<feature type="domain" description="F5/8 type C" evidence="10">
    <location>
        <begin position="746"/>
        <end position="876"/>
    </location>
</feature>
<keyword evidence="8" id="KW-0624">Polysaccharide degradation</keyword>
<evidence type="ECO:0000313" key="12">
    <source>
        <dbReference type="EMBL" id="CAL4770715.1"/>
    </source>
</evidence>
<proteinExistence type="inferred from homology"/>
<comment type="caution">
    <text evidence="11">The sequence shown here is derived from an EMBL/GenBank/DDBJ whole genome shotgun (WGS) entry which is preliminary data.</text>
</comment>
<feature type="domain" description="F5/8 type C" evidence="10">
    <location>
        <begin position="920"/>
        <end position="1040"/>
    </location>
</feature>
<dbReference type="InterPro" id="IPR008979">
    <property type="entry name" value="Galactose-bd-like_sf"/>
</dbReference>
<gene>
    <name evidence="11" type="ORF">C1SCF055_LOCUS11020</name>
</gene>
<comment type="catalytic activity">
    <reaction evidence="1">
        <text>Hydrolysis of (1-&gt;3)-beta-D-glucosidic linkages in (1-&gt;3)-beta-D-glucans.</text>
        <dbReference type="EC" id="3.2.1.39"/>
    </reaction>
</comment>
<feature type="domain" description="F5/8 type C" evidence="10">
    <location>
        <begin position="1088"/>
        <end position="1221"/>
    </location>
</feature>
<keyword evidence="4" id="KW-0378">Hydrolase</keyword>
<keyword evidence="9" id="KW-0732">Signal</keyword>
<comment type="similarity">
    <text evidence="2">Belongs to the glycosyl hydrolase 81 family.</text>
</comment>
<dbReference type="EMBL" id="CAMXCT030000800">
    <property type="protein sequence ID" value="CAL4770715.1"/>
    <property type="molecule type" value="Genomic_DNA"/>
</dbReference>
<protein>
    <recommendedName>
        <fullName evidence="3">glucan endo-1,3-beta-D-glucosidase</fullName>
        <ecNumber evidence="3">3.2.1.39</ecNumber>
    </recommendedName>
</protein>
<evidence type="ECO:0000256" key="1">
    <source>
        <dbReference type="ARBA" id="ARBA00000382"/>
    </source>
</evidence>
<dbReference type="Proteomes" id="UP001152797">
    <property type="component" value="Unassembled WGS sequence"/>
</dbReference>
<evidence type="ECO:0000256" key="5">
    <source>
        <dbReference type="ARBA" id="ARBA00023277"/>
    </source>
</evidence>
<dbReference type="InterPro" id="IPR000421">
    <property type="entry name" value="FA58C"/>
</dbReference>
<keyword evidence="5" id="KW-0119">Carbohydrate metabolism</keyword>
<dbReference type="EC" id="3.2.1.39" evidence="3"/>
<evidence type="ECO:0000313" key="13">
    <source>
        <dbReference type="Proteomes" id="UP001152797"/>
    </source>
</evidence>
<feature type="chain" id="PRO_5043272368" description="glucan endo-1,3-beta-D-glucosidase" evidence="9">
    <location>
        <begin position="19"/>
        <end position="1384"/>
    </location>
</feature>
<evidence type="ECO:0000256" key="6">
    <source>
        <dbReference type="ARBA" id="ARBA00023295"/>
    </source>
</evidence>
<dbReference type="Pfam" id="PF17652">
    <property type="entry name" value="Glyco_hydro81C"/>
    <property type="match status" value="1"/>
</dbReference>
<dbReference type="SUPFAM" id="SSF49785">
    <property type="entry name" value="Galactose-binding domain-like"/>
    <property type="match status" value="4"/>
</dbReference>
<dbReference type="GO" id="GO:0000272">
    <property type="term" value="P:polysaccharide catabolic process"/>
    <property type="evidence" value="ECO:0007669"/>
    <property type="project" value="UniProtKB-KW"/>
</dbReference>